<evidence type="ECO:0000313" key="4">
    <source>
        <dbReference type="Proteomes" id="UP001500449"/>
    </source>
</evidence>
<accession>A0ABN2NPJ1</accession>
<evidence type="ECO:0000313" key="3">
    <source>
        <dbReference type="EMBL" id="GAA1880746.1"/>
    </source>
</evidence>
<dbReference type="RefSeq" id="WP_344428113.1">
    <property type="nucleotide sequence ID" value="NZ_BAAAQK010000032.1"/>
</dbReference>
<reference evidence="3 4" key="1">
    <citation type="journal article" date="2019" name="Int. J. Syst. Evol. Microbiol.">
        <title>The Global Catalogue of Microorganisms (GCM) 10K type strain sequencing project: providing services to taxonomists for standard genome sequencing and annotation.</title>
        <authorList>
            <consortium name="The Broad Institute Genomics Platform"/>
            <consortium name="The Broad Institute Genome Sequencing Center for Infectious Disease"/>
            <person name="Wu L."/>
            <person name="Ma J."/>
        </authorList>
    </citation>
    <scope>NUCLEOTIDE SEQUENCE [LARGE SCALE GENOMIC DNA]</scope>
    <source>
        <strain evidence="3 4">JCM 16009</strain>
    </source>
</reference>
<evidence type="ECO:0000256" key="2">
    <source>
        <dbReference type="SAM" id="Phobius"/>
    </source>
</evidence>
<proteinExistence type="predicted"/>
<dbReference type="Proteomes" id="UP001500449">
    <property type="component" value="Unassembled WGS sequence"/>
</dbReference>
<feature type="transmembrane region" description="Helical" evidence="2">
    <location>
        <begin position="12"/>
        <end position="34"/>
    </location>
</feature>
<protein>
    <submittedName>
        <fullName evidence="3">Uncharacterized protein</fullName>
    </submittedName>
</protein>
<keyword evidence="2" id="KW-0472">Membrane</keyword>
<comment type="caution">
    <text evidence="3">The sequence shown here is derived from an EMBL/GenBank/DDBJ whole genome shotgun (WGS) entry which is preliminary data.</text>
</comment>
<dbReference type="EMBL" id="BAAAQK010000032">
    <property type="protein sequence ID" value="GAA1880746.1"/>
    <property type="molecule type" value="Genomic_DNA"/>
</dbReference>
<keyword evidence="4" id="KW-1185">Reference proteome</keyword>
<evidence type="ECO:0000256" key="1">
    <source>
        <dbReference type="SAM" id="MobiDB-lite"/>
    </source>
</evidence>
<feature type="compositionally biased region" description="Polar residues" evidence="1">
    <location>
        <begin position="130"/>
        <end position="139"/>
    </location>
</feature>
<feature type="region of interest" description="Disordered" evidence="1">
    <location>
        <begin position="195"/>
        <end position="215"/>
    </location>
</feature>
<feature type="region of interest" description="Disordered" evidence="1">
    <location>
        <begin position="116"/>
        <end position="144"/>
    </location>
</feature>
<name>A0ABN2NPJ1_9PSEU</name>
<keyword evidence="2" id="KW-1133">Transmembrane helix</keyword>
<sequence length="215" mass="23264">MIALALTGIGLLGAPVVVLTLWILALLLVGPVVAALVHTARPQDRLALRVATIATIASVVALSGVTAGVIVLLGPAALPVITAALIVAGLLARRRTDTYRRWYTLLVTPRVDLERRRPGEERSGAAERQVPTSLSSPGSSAPRRPISTAALCLAWQRSYWVLQDLPADRRCEVAAVRQSLLDEIERRDPSGFRRWLDAEPRANSDPRRHLTTDPG</sequence>
<organism evidence="3 4">
    <name type="scientific">Pseudonocardia ailaonensis</name>
    <dbReference type="NCBI Taxonomy" id="367279"/>
    <lineage>
        <taxon>Bacteria</taxon>
        <taxon>Bacillati</taxon>
        <taxon>Actinomycetota</taxon>
        <taxon>Actinomycetes</taxon>
        <taxon>Pseudonocardiales</taxon>
        <taxon>Pseudonocardiaceae</taxon>
        <taxon>Pseudonocardia</taxon>
    </lineage>
</organism>
<feature type="transmembrane region" description="Helical" evidence="2">
    <location>
        <begin position="46"/>
        <end position="64"/>
    </location>
</feature>
<feature type="transmembrane region" description="Helical" evidence="2">
    <location>
        <begin position="70"/>
        <end position="92"/>
    </location>
</feature>
<keyword evidence="2" id="KW-0812">Transmembrane</keyword>
<feature type="compositionally biased region" description="Basic and acidic residues" evidence="1">
    <location>
        <begin position="116"/>
        <end position="125"/>
    </location>
</feature>
<gene>
    <name evidence="3" type="ORF">GCM10009836_72590</name>
</gene>